<protein>
    <recommendedName>
        <fullName evidence="3">protein-glutamine gamma-glutamyltransferase</fullName>
        <ecNumber evidence="3">2.3.2.13</ecNumber>
    </recommendedName>
</protein>
<evidence type="ECO:0000256" key="1">
    <source>
        <dbReference type="ARBA" id="ARBA00005968"/>
    </source>
</evidence>
<reference evidence="5 6" key="1">
    <citation type="submission" date="2018-03" db="EMBL/GenBank/DDBJ databases">
        <title>Draft genome sequence of Rohu Carp (Labeo rohita).</title>
        <authorList>
            <person name="Das P."/>
            <person name="Kushwaha B."/>
            <person name="Joshi C.G."/>
            <person name="Kumar D."/>
            <person name="Nagpure N.S."/>
            <person name="Sahoo L."/>
            <person name="Das S.P."/>
            <person name="Bit A."/>
            <person name="Patnaik S."/>
            <person name="Meher P.K."/>
            <person name="Jayasankar P."/>
            <person name="Koringa P.G."/>
            <person name="Patel N.V."/>
            <person name="Hinsu A.T."/>
            <person name="Kumar R."/>
            <person name="Pandey M."/>
            <person name="Agarwal S."/>
            <person name="Srivastava S."/>
            <person name="Singh M."/>
            <person name="Iquebal M.A."/>
            <person name="Jaiswal S."/>
            <person name="Angadi U.B."/>
            <person name="Kumar N."/>
            <person name="Raza M."/>
            <person name="Shah T.M."/>
            <person name="Rai A."/>
            <person name="Jena J.K."/>
        </authorList>
    </citation>
    <scope>NUCLEOTIDE SEQUENCE [LARGE SCALE GENOMIC DNA]</scope>
    <source>
        <strain evidence="5">DASCIFA01</strain>
        <tissue evidence="5">Testis</tissue>
    </source>
</reference>
<evidence type="ECO:0000256" key="3">
    <source>
        <dbReference type="ARBA" id="ARBA00024222"/>
    </source>
</evidence>
<feature type="domain" description="Transglutaminase C-terminal" evidence="4">
    <location>
        <begin position="208"/>
        <end position="303"/>
    </location>
</feature>
<dbReference type="FunFam" id="2.60.40.10:FF:000171">
    <property type="entry name" value="protein-glutamine gamma-glutamyltransferase 6"/>
    <property type="match status" value="1"/>
</dbReference>
<gene>
    <name evidence="5" type="ORF">ROHU_000407</name>
</gene>
<dbReference type="STRING" id="84645.A0A498P6Y2"/>
<dbReference type="InterPro" id="IPR013783">
    <property type="entry name" value="Ig-like_fold"/>
</dbReference>
<dbReference type="InterPro" id="IPR036985">
    <property type="entry name" value="Transglutaminase-like_sf"/>
</dbReference>
<comment type="similarity">
    <text evidence="1">Belongs to the transglutaminase superfamily. Transglutaminase family.</text>
</comment>
<name>A0A498P6Y2_LABRO</name>
<dbReference type="InterPro" id="IPR050779">
    <property type="entry name" value="Transglutaminase"/>
</dbReference>
<dbReference type="EMBL" id="QBIY01002641">
    <property type="protein sequence ID" value="RXN39207.1"/>
    <property type="molecule type" value="Genomic_DNA"/>
</dbReference>
<evidence type="ECO:0000256" key="2">
    <source>
        <dbReference type="ARBA" id="ARBA00023315"/>
    </source>
</evidence>
<dbReference type="Gene3D" id="3.90.260.10">
    <property type="entry name" value="Transglutaminase-like"/>
    <property type="match status" value="1"/>
</dbReference>
<dbReference type="Gene3D" id="2.60.40.10">
    <property type="entry name" value="Immunoglobulins"/>
    <property type="match status" value="2"/>
</dbReference>
<dbReference type="PANTHER" id="PTHR11590:SF49">
    <property type="entry name" value="PROTEIN-GLUTAMINE GAMMA-GLUTAMYLTRANSFERASE K"/>
    <property type="match status" value="1"/>
</dbReference>
<dbReference type="FunFam" id="2.60.40.10:FF:000090">
    <property type="entry name" value="Protein-glutamine gamma-glutamyltransferase 2"/>
    <property type="match status" value="1"/>
</dbReference>
<dbReference type="InterPro" id="IPR036238">
    <property type="entry name" value="Transglutaminase_C_sf"/>
</dbReference>
<evidence type="ECO:0000259" key="4">
    <source>
        <dbReference type="Pfam" id="PF00927"/>
    </source>
</evidence>
<keyword evidence="5" id="KW-0808">Transferase</keyword>
<feature type="domain" description="Transglutaminase C-terminal" evidence="4">
    <location>
        <begin position="320"/>
        <end position="408"/>
    </location>
</feature>
<keyword evidence="6" id="KW-1185">Reference proteome</keyword>
<organism evidence="5 6">
    <name type="scientific">Labeo rohita</name>
    <name type="common">Indian major carp</name>
    <name type="synonym">Cyprinus rohita</name>
    <dbReference type="NCBI Taxonomy" id="84645"/>
    <lineage>
        <taxon>Eukaryota</taxon>
        <taxon>Metazoa</taxon>
        <taxon>Chordata</taxon>
        <taxon>Craniata</taxon>
        <taxon>Vertebrata</taxon>
        <taxon>Euteleostomi</taxon>
        <taxon>Actinopterygii</taxon>
        <taxon>Neopterygii</taxon>
        <taxon>Teleostei</taxon>
        <taxon>Ostariophysi</taxon>
        <taxon>Cypriniformes</taxon>
        <taxon>Cyprinidae</taxon>
        <taxon>Labeoninae</taxon>
        <taxon>Labeonini</taxon>
        <taxon>Labeo</taxon>
    </lineage>
</organism>
<dbReference type="AlphaFoldDB" id="A0A498P6Y2"/>
<dbReference type="GO" id="GO:0003810">
    <property type="term" value="F:protein-glutamine gamma-glutamyltransferase activity"/>
    <property type="evidence" value="ECO:0007669"/>
    <property type="project" value="UniProtKB-EC"/>
</dbReference>
<keyword evidence="2" id="KW-0012">Acyltransferase</keyword>
<dbReference type="InterPro" id="IPR008958">
    <property type="entry name" value="Transglutaminase_C"/>
</dbReference>
<comment type="caution">
    <text evidence="5">The sequence shown here is derived from an EMBL/GenBank/DDBJ whole genome shotgun (WGS) entry which is preliminary data.</text>
</comment>
<proteinExistence type="inferred from homology"/>
<dbReference type="InterPro" id="IPR038765">
    <property type="entry name" value="Papain-like_cys_pep_sf"/>
</dbReference>
<dbReference type="SUPFAM" id="SSF49309">
    <property type="entry name" value="Transglutaminase, two C-terminal domains"/>
    <property type="match status" value="2"/>
</dbReference>
<accession>A0A498P6Y2</accession>
<dbReference type="Proteomes" id="UP000290572">
    <property type="component" value="Unassembled WGS sequence"/>
</dbReference>
<evidence type="ECO:0000313" key="5">
    <source>
        <dbReference type="EMBL" id="RXN39207.1"/>
    </source>
</evidence>
<dbReference type="EC" id="2.3.2.13" evidence="3"/>
<evidence type="ECO:0000313" key="6">
    <source>
        <dbReference type="Proteomes" id="UP000290572"/>
    </source>
</evidence>
<sequence>MTDSMWKPAQIMTCHIPSIRDGTLVIVPIVEEFKKDCWGAKIVEIAQNRIKLNYHVWNEAWMTRSDLPTGFGGWQVLDSTPQLTSQGFFRCGPTSVSAIRSGQVFLKHDVPFLFAEVNNDKVYWQRKCDGTFGVVHIEKDVVGHCISTKAVGSDQRIDITNLYKHPLGSSEKCTALETAVRHGLRRCAYPLPCAEDVVCEVSLKGDGPWVGRDAMLCINLRNKCSSPRSVTLFSQAAATYYTGVRKTFLKRDQTCIELKPSECRPLDWTLTYDEYKEHLVDHASLMLNLFGHVTQTKQVVATQYSFRLRTPDLVIAPVCDAVLGQEVPVKVTFQNPLPCVLKNSVFRFTGLGLPHARVVNYGDIAGNATVCLNEKFIPKCHGPQQLLASFDCPQLTQVHGFANIAVKQRY</sequence>
<dbReference type="SUPFAM" id="SSF54001">
    <property type="entry name" value="Cysteine proteinases"/>
    <property type="match status" value="1"/>
</dbReference>
<dbReference type="PANTHER" id="PTHR11590">
    <property type="entry name" value="PROTEIN-GLUTAMINE GAMMA-GLUTAMYLTRANSFERASE"/>
    <property type="match status" value="1"/>
</dbReference>
<dbReference type="Pfam" id="PF00927">
    <property type="entry name" value="Transglut_C"/>
    <property type="match status" value="2"/>
</dbReference>